<dbReference type="CDD" id="cd06268">
    <property type="entry name" value="PBP1_ABC_transporter_LIVBP-like"/>
    <property type="match status" value="1"/>
</dbReference>
<reference evidence="2 3" key="1">
    <citation type="submission" date="2020-08" db="EMBL/GenBank/DDBJ databases">
        <title>Sequencing the genomes of 1000 actinobacteria strains.</title>
        <authorList>
            <person name="Klenk H.-P."/>
        </authorList>
    </citation>
    <scope>NUCLEOTIDE SEQUENCE [LARGE SCALE GENOMIC DNA]</scope>
    <source>
        <strain evidence="2 3">DSM 44598</strain>
    </source>
</reference>
<keyword evidence="1" id="KW-0472">Membrane</keyword>
<sequence length="518" mass="55689">MADTGGKDWKRVLLLGFAGVLTVVLVTTTVAFWDQFTCGGPGSGVREVDGECVGVTDGSFSFGPEFEDIQERIKAENDRVADLADQENPVVRVAFLGILTFGEVSPMDPERMLRSLEGAYTAVRRANETQNFGDQSPQIQLVLANVGSRQEQWEPVVEQLVAMSGDKDRPLVAVTGMGVSVTSTRDIAERLNEESIPMISSAVTADGLAHGPGGINDGGDEENPALPGVIRVVPSNNEYVRALGDYLDAEPDPVRALIVYDNDTDERDLFVDTLRQAYEEHLSAYLDADDYEQPFEGTTLGDTPSKAKFNIIARNVCNTGVNTVLYAGRAPDLDVFLDSLDSIPCRLDEPLRVLFVATGLSAANNEKTMGIAEANDINLVYASGFDTRWETAPPGSEAVPEGYGKFRNAYLHYLPDAEVEDLVNGYALANHDAVAVAASAVRMTNDEEGAEGPPTPRAVRSMLMLLNSEYPVEAGGGTLSYRSTGGSGEAIGRYVPIVELPLGDSREPLPDPYVIGAN</sequence>
<keyword evidence="3" id="KW-1185">Reference proteome</keyword>
<dbReference type="Proteomes" id="UP000579647">
    <property type="component" value="Unassembled WGS sequence"/>
</dbReference>
<dbReference type="RefSeq" id="WP_184366842.1">
    <property type="nucleotide sequence ID" value="NZ_BAAAKM010000062.1"/>
</dbReference>
<name>A0A840WQ17_9ACTN</name>
<protein>
    <submittedName>
        <fullName evidence="2">ABC-type branched-subunit amino acid transport system substrate-binding protein</fullName>
    </submittedName>
</protein>
<comment type="caution">
    <text evidence="2">The sequence shown here is derived from an EMBL/GenBank/DDBJ whole genome shotgun (WGS) entry which is preliminary data.</text>
</comment>
<keyword evidence="1" id="KW-1133">Transmembrane helix</keyword>
<keyword evidence="1" id="KW-0812">Transmembrane</keyword>
<accession>A0A840WQ17</accession>
<organism evidence="2 3">
    <name type="scientific">Nocardiopsis metallicus</name>
    <dbReference type="NCBI Taxonomy" id="179819"/>
    <lineage>
        <taxon>Bacteria</taxon>
        <taxon>Bacillati</taxon>
        <taxon>Actinomycetota</taxon>
        <taxon>Actinomycetes</taxon>
        <taxon>Streptosporangiales</taxon>
        <taxon>Nocardiopsidaceae</taxon>
        <taxon>Nocardiopsis</taxon>
    </lineage>
</organism>
<evidence type="ECO:0000313" key="2">
    <source>
        <dbReference type="EMBL" id="MBB5493697.1"/>
    </source>
</evidence>
<evidence type="ECO:0000256" key="1">
    <source>
        <dbReference type="SAM" id="Phobius"/>
    </source>
</evidence>
<dbReference type="SUPFAM" id="SSF53822">
    <property type="entry name" value="Periplasmic binding protein-like I"/>
    <property type="match status" value="1"/>
</dbReference>
<feature type="transmembrane region" description="Helical" evidence="1">
    <location>
        <begin position="12"/>
        <end position="33"/>
    </location>
</feature>
<evidence type="ECO:0000313" key="3">
    <source>
        <dbReference type="Proteomes" id="UP000579647"/>
    </source>
</evidence>
<proteinExistence type="predicted"/>
<dbReference type="Gene3D" id="3.40.50.2300">
    <property type="match status" value="2"/>
</dbReference>
<gene>
    <name evidence="2" type="ORF">HNR07_004834</name>
</gene>
<dbReference type="InterPro" id="IPR028082">
    <property type="entry name" value="Peripla_BP_I"/>
</dbReference>
<dbReference type="EMBL" id="JACHDO010000001">
    <property type="protein sequence ID" value="MBB5493697.1"/>
    <property type="molecule type" value="Genomic_DNA"/>
</dbReference>
<dbReference type="AlphaFoldDB" id="A0A840WQ17"/>